<evidence type="ECO:0000313" key="5">
    <source>
        <dbReference type="Proteomes" id="UP001179181"/>
    </source>
</evidence>
<dbReference type="EMBL" id="JAASQJ010000004">
    <property type="protein sequence ID" value="NIJ55097.1"/>
    <property type="molecule type" value="Genomic_DNA"/>
</dbReference>
<dbReference type="RefSeq" id="WP_167274364.1">
    <property type="nucleotide sequence ID" value="NZ_JAASQJ010000004.1"/>
</dbReference>
<dbReference type="InterPro" id="IPR026588">
    <property type="entry name" value="Choice_anch_A"/>
</dbReference>
<dbReference type="NCBIfam" id="TIGR04183">
    <property type="entry name" value="Por_Secre_tail"/>
    <property type="match status" value="1"/>
</dbReference>
<protein>
    <submittedName>
        <fullName evidence="4">Choice-of-anchor A domain-containing protein</fullName>
    </submittedName>
</protein>
<comment type="caution">
    <text evidence="4">The sequence shown here is derived from an EMBL/GenBank/DDBJ whole genome shotgun (WGS) entry which is preliminary data.</text>
</comment>
<evidence type="ECO:0000256" key="1">
    <source>
        <dbReference type="SAM" id="SignalP"/>
    </source>
</evidence>
<gene>
    <name evidence="4" type="ORF">FHS68_004284</name>
</gene>
<accession>A0ABX0UQ27</accession>
<feature type="domain" description="Secretion system C-terminal sorting" evidence="2">
    <location>
        <begin position="629"/>
        <end position="697"/>
    </location>
</feature>
<evidence type="ECO:0000259" key="2">
    <source>
        <dbReference type="Pfam" id="PF18962"/>
    </source>
</evidence>
<keyword evidence="1" id="KW-0732">Signal</keyword>
<keyword evidence="5" id="KW-1185">Reference proteome</keyword>
<proteinExistence type="predicted"/>
<feature type="signal peptide" evidence="1">
    <location>
        <begin position="1"/>
        <end position="23"/>
    </location>
</feature>
<feature type="domain" description="Choice-of-anchor A" evidence="3">
    <location>
        <begin position="26"/>
        <end position="377"/>
    </location>
</feature>
<reference evidence="4 5" key="1">
    <citation type="submission" date="2020-03" db="EMBL/GenBank/DDBJ databases">
        <title>Genomic Encyclopedia of Type Strains, Phase IV (KMG-IV): sequencing the most valuable type-strain genomes for metagenomic binning, comparative biology and taxonomic classification.</title>
        <authorList>
            <person name="Goeker M."/>
        </authorList>
    </citation>
    <scope>NUCLEOTIDE SEQUENCE [LARGE SCALE GENOMIC DNA]</scope>
    <source>
        <strain evidence="4 5">DSM 102865</strain>
    </source>
</reference>
<dbReference type="NCBIfam" id="TIGR04215">
    <property type="entry name" value="choice_anch_A"/>
    <property type="match status" value="1"/>
</dbReference>
<name>A0ABX0UQ27_9BACT</name>
<sequence length="700" mass="76468">MSSKFLRFCFLASLALIFDQAKAQSPTDPAMGFNIFTKGDLTVMPNEIEGPVAVGGNFYSNQYQITFNKSHGVFFVDGVSIGLAVRGAVKLNSNSLKVDGGNYIKIGNGLPNDPNFTNLKVWYTDANGHDPGGAMRITAENGGYDSSPQITINTGPTGFKSNYTVSASNNPVFENVFGTGANQIDIDGAFMALIKKSMQLKDLADNLPIRKENQSTIPGHELGPYLTTGIFDQNPVIKVNPDGLNVLTVSAAVWNSIQNINFADFPAGEQLGTTAAQYAASGKKFGLIINIVDFPTFCAANGGSNEIRFPNYGLSDAQSNLIIYNFPDATKGLTLRGNLIWGTVLAPQADVVKRNNGNLVGQVIAKSFIHNGDEIHFRPFLPTVADPIEDAIEVVATSLCSKNAGYLDYTVTPNYDTKGKKVKIEWIDSENKVIQEDIDQELTGRILFPGFALDADGNGAAWPGWEKKNGKWEEVIDRYGSLRESGATIRVTIDPWKIIDITFPESTTTCFTSPPPSNTLPVTLSSFTANNDNCNAKLKWVVSEAKDFSHFVVERSADAKTFSPLARIDFKAGKSEYSFSDSPFASETIPAKYYYYRLQQVDTDETFEYSSIRSIAAGTCDARLSVDFYPNPTQDEVNVKSFSPVKKLEIFTLGGKKVYQLMPNLNATEVSVNVQAFAQGLYIINVVNEEGKYSSKLLKK</sequence>
<evidence type="ECO:0000313" key="4">
    <source>
        <dbReference type="EMBL" id="NIJ55097.1"/>
    </source>
</evidence>
<organism evidence="4 5">
    <name type="scientific">Dyadobacter arcticus</name>
    <dbReference type="NCBI Taxonomy" id="1078754"/>
    <lineage>
        <taxon>Bacteria</taxon>
        <taxon>Pseudomonadati</taxon>
        <taxon>Bacteroidota</taxon>
        <taxon>Cytophagia</taxon>
        <taxon>Cytophagales</taxon>
        <taxon>Spirosomataceae</taxon>
        <taxon>Dyadobacter</taxon>
    </lineage>
</organism>
<dbReference type="Proteomes" id="UP001179181">
    <property type="component" value="Unassembled WGS sequence"/>
</dbReference>
<feature type="chain" id="PRO_5047150590" evidence="1">
    <location>
        <begin position="24"/>
        <end position="700"/>
    </location>
</feature>
<evidence type="ECO:0000259" key="3">
    <source>
        <dbReference type="Pfam" id="PF20597"/>
    </source>
</evidence>
<dbReference type="Gene3D" id="2.60.40.10">
    <property type="entry name" value="Immunoglobulins"/>
    <property type="match status" value="1"/>
</dbReference>
<dbReference type="Pfam" id="PF20597">
    <property type="entry name" value="pAdhesive_15"/>
    <property type="match status" value="1"/>
</dbReference>
<dbReference type="Pfam" id="PF18962">
    <property type="entry name" value="Por_Secre_tail"/>
    <property type="match status" value="1"/>
</dbReference>
<dbReference type="InterPro" id="IPR026444">
    <property type="entry name" value="Secre_tail"/>
</dbReference>
<dbReference type="InterPro" id="IPR013783">
    <property type="entry name" value="Ig-like_fold"/>
</dbReference>